<dbReference type="Proteomes" id="UP000229730">
    <property type="component" value="Unassembled WGS sequence"/>
</dbReference>
<dbReference type="InterPro" id="IPR039418">
    <property type="entry name" value="LexA-like"/>
</dbReference>
<keyword evidence="5" id="KW-0804">Transcription</keyword>
<dbReference type="CDD" id="cd06529">
    <property type="entry name" value="S24_LexA-like"/>
    <property type="match status" value="1"/>
</dbReference>
<dbReference type="GO" id="GO:0016020">
    <property type="term" value="C:membrane"/>
    <property type="evidence" value="ECO:0007669"/>
    <property type="project" value="InterPro"/>
</dbReference>
<evidence type="ECO:0000256" key="3">
    <source>
        <dbReference type="ARBA" id="ARBA00023015"/>
    </source>
</evidence>
<dbReference type="OrthoDB" id="528805at2"/>
<evidence type="ECO:0000256" key="5">
    <source>
        <dbReference type="ARBA" id="ARBA00023163"/>
    </source>
</evidence>
<dbReference type="InterPro" id="IPR015927">
    <property type="entry name" value="Peptidase_S24_S26A/B/C"/>
</dbReference>
<dbReference type="PANTHER" id="PTHR40661:SF3">
    <property type="entry name" value="FELS-1 PROPHAGE TRANSCRIPTIONAL REGULATOR"/>
    <property type="match status" value="1"/>
</dbReference>
<dbReference type="GO" id="GO:0003677">
    <property type="term" value="F:DNA binding"/>
    <property type="evidence" value="ECO:0007669"/>
    <property type="project" value="UniProtKB-KW"/>
</dbReference>
<dbReference type="AlphaFoldDB" id="A0A2G4YQQ4"/>
<keyword evidence="2" id="KW-0378">Hydrolase</keyword>
<keyword evidence="9" id="KW-1185">Reference proteome</keyword>
<comment type="caution">
    <text evidence="8">The sequence shown here is derived from an EMBL/GenBank/DDBJ whole genome shotgun (WGS) entry which is preliminary data.</text>
</comment>
<evidence type="ECO:0000256" key="1">
    <source>
        <dbReference type="ARBA" id="ARBA00022670"/>
    </source>
</evidence>
<dbReference type="EMBL" id="PDEM01000031">
    <property type="protein sequence ID" value="PHZ83786.1"/>
    <property type="molecule type" value="Genomic_DNA"/>
</dbReference>
<evidence type="ECO:0000313" key="9">
    <source>
        <dbReference type="Proteomes" id="UP000229730"/>
    </source>
</evidence>
<proteinExistence type="predicted"/>
<sequence length="231" mass="26274">MDYNRYYIQLRQKLDHLIRSSSHDDYASVSALIGRNHAYMQQFIKRGVPKCLRDEDMQRITDHFGIRPDYFGAPEDFPTPGQQTNSAPDSSFEQDYIQVNVYDIEAAAGAGSLVDSNEVSNKLAFKKSWIRNSSNATADDLAVITVSGDSMTPTLNNGDRILVDMAQKTIRNDGIYVLRNDNMILVKRISLNPITKLCTIKSDNHFYQSWDDCEPDKLDILGRVIWMGRNI</sequence>
<keyword evidence="4" id="KW-0238">DNA-binding</keyword>
<dbReference type="RefSeq" id="WP_099474882.1">
    <property type="nucleotide sequence ID" value="NZ_CP041025.1"/>
</dbReference>
<dbReference type="InterPro" id="IPR036286">
    <property type="entry name" value="LexA/Signal_pep-like_sf"/>
</dbReference>
<evidence type="ECO:0000256" key="6">
    <source>
        <dbReference type="SAM" id="MobiDB-lite"/>
    </source>
</evidence>
<gene>
    <name evidence="8" type="ORF">CRD36_15610</name>
</gene>
<dbReference type="GO" id="GO:0004252">
    <property type="term" value="F:serine-type endopeptidase activity"/>
    <property type="evidence" value="ECO:0007669"/>
    <property type="project" value="InterPro"/>
</dbReference>
<feature type="compositionally biased region" description="Polar residues" evidence="6">
    <location>
        <begin position="80"/>
        <end position="90"/>
    </location>
</feature>
<protein>
    <submittedName>
        <fullName evidence="8">Peptidase S24</fullName>
    </submittedName>
</protein>
<dbReference type="SUPFAM" id="SSF51306">
    <property type="entry name" value="LexA/Signal peptidase"/>
    <property type="match status" value="1"/>
</dbReference>
<evidence type="ECO:0000259" key="7">
    <source>
        <dbReference type="Pfam" id="PF00717"/>
    </source>
</evidence>
<feature type="domain" description="Peptidase S24/S26A/S26B/S26C" evidence="7">
    <location>
        <begin position="101"/>
        <end position="225"/>
    </location>
</feature>
<organism evidence="8 9">
    <name type="scientific">Paremcibacter congregatus</name>
    <dbReference type="NCBI Taxonomy" id="2043170"/>
    <lineage>
        <taxon>Bacteria</taxon>
        <taxon>Pseudomonadati</taxon>
        <taxon>Pseudomonadota</taxon>
        <taxon>Alphaproteobacteria</taxon>
        <taxon>Emcibacterales</taxon>
        <taxon>Emcibacteraceae</taxon>
        <taxon>Paremcibacter</taxon>
    </lineage>
</organism>
<dbReference type="InterPro" id="IPR019756">
    <property type="entry name" value="Pept_S26A_signal_pept_1_Ser-AS"/>
</dbReference>
<keyword evidence="1" id="KW-0645">Protease</keyword>
<dbReference type="Pfam" id="PF00717">
    <property type="entry name" value="Peptidase_S24"/>
    <property type="match status" value="1"/>
</dbReference>
<evidence type="ECO:0000256" key="2">
    <source>
        <dbReference type="ARBA" id="ARBA00022801"/>
    </source>
</evidence>
<dbReference type="Gene3D" id="2.10.109.10">
    <property type="entry name" value="Umud Fragment, subunit A"/>
    <property type="match status" value="1"/>
</dbReference>
<dbReference type="InParanoid" id="A0A2G4YQQ4"/>
<feature type="region of interest" description="Disordered" evidence="6">
    <location>
        <begin position="71"/>
        <end position="90"/>
    </location>
</feature>
<name>A0A2G4YQQ4_9PROT</name>
<dbReference type="PANTHER" id="PTHR40661">
    <property type="match status" value="1"/>
</dbReference>
<dbReference type="PROSITE" id="PS00501">
    <property type="entry name" value="SPASE_I_1"/>
    <property type="match status" value="1"/>
</dbReference>
<dbReference type="GO" id="GO:0006508">
    <property type="term" value="P:proteolysis"/>
    <property type="evidence" value="ECO:0007669"/>
    <property type="project" value="UniProtKB-KW"/>
</dbReference>
<reference evidence="8 9" key="1">
    <citation type="submission" date="2017-10" db="EMBL/GenBank/DDBJ databases">
        <title>Frigbacter circumglobatus gen. nov. sp. nov., isolated from sediment cultured in situ.</title>
        <authorList>
            <person name="Zhao Z."/>
        </authorList>
    </citation>
    <scope>NUCLEOTIDE SEQUENCE [LARGE SCALE GENOMIC DNA]</scope>
    <source>
        <strain evidence="8 9">ZYL</strain>
    </source>
</reference>
<evidence type="ECO:0000256" key="4">
    <source>
        <dbReference type="ARBA" id="ARBA00023125"/>
    </source>
</evidence>
<accession>A0A2G4YQQ4</accession>
<keyword evidence="3" id="KW-0805">Transcription regulation</keyword>
<evidence type="ECO:0000313" key="8">
    <source>
        <dbReference type="EMBL" id="PHZ83786.1"/>
    </source>
</evidence>